<evidence type="ECO:0000256" key="2">
    <source>
        <dbReference type="ARBA" id="ARBA00005054"/>
    </source>
</evidence>
<evidence type="ECO:0000313" key="16">
    <source>
        <dbReference type="Proteomes" id="UP001237780"/>
    </source>
</evidence>
<comment type="function">
    <text evidence="11">Catalyzes the transfer of a formyl group from 10-formyltetrahydrofolate to 5-phospho-ribosyl-glycinamide (GAR), producing 5-phospho-ribosyl-N-formylglycinamide (FGAR) and tetrahydrofolate.</text>
</comment>
<feature type="binding site" evidence="11">
    <location>
        <position position="430"/>
    </location>
    <ligand>
        <name>(6R)-10-formyltetrahydrofolate</name>
        <dbReference type="ChEBI" id="CHEBI:195366"/>
    </ligand>
</feature>
<dbReference type="EC" id="2.1.2.2" evidence="11"/>
<dbReference type="Pfam" id="PF00551">
    <property type="entry name" value="Formyl_trans_N"/>
    <property type="match status" value="1"/>
</dbReference>
<feature type="site" description="Raises pKa of active site His" evidence="11">
    <location>
        <position position="510"/>
    </location>
</feature>
<dbReference type="CDD" id="cd02196">
    <property type="entry name" value="PurM"/>
    <property type="match status" value="1"/>
</dbReference>
<sequence>MSTEEQPGKNGLTYAQAGVDIDAGNLLVEKIKPLVRSTRRPGADGEIGGFGGLFDLKAAGFKDPVLVAANDGVGTKLKIAIDAGVHDTVGIDLVAMCVNDLVVQGAEPLFFLDYFATGKLDPDQGAAIVGGIAEGCLQAGCALIGGETAEMPGMYRDGDYDLAGFAVGAAERNQLLPTGDIEEGDIILGLASSGVHSNGFSLVRRIVELSSLGWDADAPFETGKTLGQALLTPTRIYVKALLAAIRETNAIKALAHITGGGFPDNIPRVLPKNLTASIDLSAINVPAVFSWLAKTGGVERDEMLRTFNCGIGMIVVVSPETCQYCIGRIERTRRKDGTARHNDCTRRKRRCLSGRIGVVIQGAVTKKRVAVLISGRGSNMSALVEAAKHADYPAEIVAVIANKADAGGLEVAHLEGIPAIAIPHRDYASKSEHEAAVCAALVEAKADIVCLAGYMRIISPEFVAQWEGKMLNIHPSLLPLFKGLHTHEQALEAGVRVHGCTVHFVTAGMDDGPIIAQTAVPVKTGDTPDMLAKRVLSVEHETYTRALALVAQGKAVMKDGRTVFSD</sequence>
<dbReference type="Gene3D" id="3.30.1330.10">
    <property type="entry name" value="PurM-like, N-terminal domain"/>
    <property type="match status" value="1"/>
</dbReference>
<proteinExistence type="inferred from homology"/>
<dbReference type="EC" id="6.3.3.1" evidence="10"/>
<comment type="catalytic activity">
    <reaction evidence="9 10">
        <text>2-formamido-N(1)-(5-O-phospho-beta-D-ribosyl)acetamidine + ATP = 5-amino-1-(5-phospho-beta-D-ribosyl)imidazole + ADP + phosphate + H(+)</text>
        <dbReference type="Rhea" id="RHEA:23032"/>
        <dbReference type="ChEBI" id="CHEBI:15378"/>
        <dbReference type="ChEBI" id="CHEBI:30616"/>
        <dbReference type="ChEBI" id="CHEBI:43474"/>
        <dbReference type="ChEBI" id="CHEBI:137981"/>
        <dbReference type="ChEBI" id="CHEBI:147287"/>
        <dbReference type="ChEBI" id="CHEBI:456216"/>
        <dbReference type="EC" id="6.3.3.1"/>
    </reaction>
</comment>
<dbReference type="Gene3D" id="3.90.650.10">
    <property type="entry name" value="PurM-like C-terminal domain"/>
    <property type="match status" value="1"/>
</dbReference>
<feature type="domain" description="PurM-like C-terminal" evidence="14">
    <location>
        <begin position="182"/>
        <end position="321"/>
    </location>
</feature>
<comment type="caution">
    <text evidence="15">The sequence shown here is derived from an EMBL/GenBank/DDBJ whole genome shotgun (WGS) entry which is preliminary data.</text>
</comment>
<dbReference type="InterPro" id="IPR036676">
    <property type="entry name" value="PurM-like_C_sf"/>
</dbReference>
<evidence type="ECO:0000256" key="3">
    <source>
        <dbReference type="ARBA" id="ARBA00010280"/>
    </source>
</evidence>
<dbReference type="InterPro" id="IPR036921">
    <property type="entry name" value="PurM-like_N_sf"/>
</dbReference>
<evidence type="ECO:0000259" key="13">
    <source>
        <dbReference type="Pfam" id="PF00586"/>
    </source>
</evidence>
<comment type="similarity">
    <text evidence="3 10">Belongs to the AIR synthase family.</text>
</comment>
<dbReference type="InterPro" id="IPR002376">
    <property type="entry name" value="Formyl_transf_N"/>
</dbReference>
<dbReference type="InterPro" id="IPR036477">
    <property type="entry name" value="Formyl_transf_N_sf"/>
</dbReference>
<dbReference type="SUPFAM" id="SSF55326">
    <property type="entry name" value="PurM N-terminal domain-like"/>
    <property type="match status" value="1"/>
</dbReference>
<evidence type="ECO:0000256" key="8">
    <source>
        <dbReference type="ARBA" id="ARBA00022840"/>
    </source>
</evidence>
<dbReference type="PANTHER" id="PTHR10520:SF12">
    <property type="entry name" value="TRIFUNCTIONAL PURINE BIOSYNTHETIC PROTEIN ADENOSINE-3"/>
    <property type="match status" value="1"/>
</dbReference>
<dbReference type="Pfam" id="PF00586">
    <property type="entry name" value="AIRS"/>
    <property type="match status" value="1"/>
</dbReference>
<dbReference type="NCBIfam" id="TIGR00878">
    <property type="entry name" value="purM"/>
    <property type="match status" value="1"/>
</dbReference>
<reference evidence="15 16" key="1">
    <citation type="submission" date="2023-07" db="EMBL/GenBank/DDBJ databases">
        <title>Comparative genomics of wheat-associated soil bacteria to identify genetic determinants of phenazine resistance.</title>
        <authorList>
            <person name="Mouncey N."/>
        </authorList>
    </citation>
    <scope>NUCLEOTIDE SEQUENCE [LARGE SCALE GENOMIC DNA]</scope>
    <source>
        <strain evidence="15 16">W4I11</strain>
    </source>
</reference>
<keyword evidence="10" id="KW-0963">Cytoplasm</keyword>
<evidence type="ECO:0000256" key="4">
    <source>
        <dbReference type="ARBA" id="ARBA00022598"/>
    </source>
</evidence>
<evidence type="ECO:0000256" key="10">
    <source>
        <dbReference type="HAMAP-Rule" id="MF_00741"/>
    </source>
</evidence>
<keyword evidence="7 10" id="KW-0658">Purine biosynthesis</keyword>
<evidence type="ECO:0000256" key="11">
    <source>
        <dbReference type="HAMAP-Rule" id="MF_01930"/>
    </source>
</evidence>
<evidence type="ECO:0000259" key="14">
    <source>
        <dbReference type="Pfam" id="PF02769"/>
    </source>
</evidence>
<feature type="domain" description="PurM-like N-terminal" evidence="13">
    <location>
        <begin position="65"/>
        <end position="169"/>
    </location>
</feature>
<dbReference type="InterPro" id="IPR016188">
    <property type="entry name" value="PurM-like_N"/>
</dbReference>
<dbReference type="HAMAP" id="MF_01930">
    <property type="entry name" value="PurN"/>
    <property type="match status" value="1"/>
</dbReference>
<comment type="subcellular location">
    <subcellularLocation>
        <location evidence="10">Cytoplasm</location>
    </subcellularLocation>
</comment>
<gene>
    <name evidence="10" type="primary">purM</name>
    <name evidence="11" type="synonym">purN</name>
    <name evidence="15" type="ORF">QFZ34_003899</name>
</gene>
<evidence type="ECO:0000256" key="9">
    <source>
        <dbReference type="ARBA" id="ARBA00049057"/>
    </source>
</evidence>
<feature type="active site" description="Proton donor" evidence="11">
    <location>
        <position position="474"/>
    </location>
</feature>
<comment type="catalytic activity">
    <reaction evidence="11">
        <text>N(1)-(5-phospho-beta-D-ribosyl)glycinamide + (6R)-10-formyltetrahydrofolate = N(2)-formyl-N(1)-(5-phospho-beta-D-ribosyl)glycinamide + (6S)-5,6,7,8-tetrahydrofolate + H(+)</text>
        <dbReference type="Rhea" id="RHEA:15053"/>
        <dbReference type="ChEBI" id="CHEBI:15378"/>
        <dbReference type="ChEBI" id="CHEBI:57453"/>
        <dbReference type="ChEBI" id="CHEBI:143788"/>
        <dbReference type="ChEBI" id="CHEBI:147286"/>
        <dbReference type="ChEBI" id="CHEBI:195366"/>
        <dbReference type="EC" id="2.1.2.2"/>
    </reaction>
</comment>
<dbReference type="Proteomes" id="UP001237780">
    <property type="component" value="Unassembled WGS sequence"/>
</dbReference>
<dbReference type="CDD" id="cd08645">
    <property type="entry name" value="FMT_core_GART"/>
    <property type="match status" value="1"/>
</dbReference>
<evidence type="ECO:0000256" key="5">
    <source>
        <dbReference type="ARBA" id="ARBA00022679"/>
    </source>
</evidence>
<keyword evidence="4 10" id="KW-0436">Ligase</keyword>
<keyword evidence="5 11" id="KW-0808">Transferase</keyword>
<evidence type="ECO:0000313" key="15">
    <source>
        <dbReference type="EMBL" id="MDQ0998717.1"/>
    </source>
</evidence>
<dbReference type="InterPro" id="IPR004607">
    <property type="entry name" value="GART"/>
</dbReference>
<keyword evidence="16" id="KW-1185">Reference proteome</keyword>
<evidence type="ECO:0000259" key="12">
    <source>
        <dbReference type="Pfam" id="PF00551"/>
    </source>
</evidence>
<dbReference type="PANTHER" id="PTHR10520">
    <property type="entry name" value="TRIFUNCTIONAL PURINE BIOSYNTHETIC PROTEIN ADENOSINE-3-RELATED"/>
    <property type="match status" value="1"/>
</dbReference>
<comment type="pathway">
    <text evidence="1 10">Purine metabolism; IMP biosynthesis via de novo pathway; 5-amino-1-(5-phospho-D-ribosyl)imidazole from N(2)-formyl-N(1)-(5-phospho-D-ribosyl)glycinamide: step 2/2.</text>
</comment>
<dbReference type="SUPFAM" id="SSF56042">
    <property type="entry name" value="PurM C-terminal domain-like"/>
    <property type="match status" value="1"/>
</dbReference>
<evidence type="ECO:0000256" key="6">
    <source>
        <dbReference type="ARBA" id="ARBA00022741"/>
    </source>
</evidence>
<dbReference type="PROSITE" id="PS00373">
    <property type="entry name" value="GART"/>
    <property type="match status" value="1"/>
</dbReference>
<protein>
    <recommendedName>
        <fullName evidence="10 11">Multifunctional fusion protein</fullName>
    </recommendedName>
    <domain>
        <recommendedName>
            <fullName evidence="10">Phosphoribosylformylglycinamidine cyclo-ligase</fullName>
            <ecNumber evidence="10">6.3.3.1</ecNumber>
        </recommendedName>
        <alternativeName>
            <fullName evidence="10">AIR synthase</fullName>
        </alternativeName>
        <alternativeName>
            <fullName evidence="10">AIRS</fullName>
        </alternativeName>
        <alternativeName>
            <fullName evidence="10">Phosphoribosyl-aminoimidazole synthetase</fullName>
        </alternativeName>
    </domain>
    <domain>
        <recommendedName>
            <fullName evidence="11">Phosphoribosylglycinamide formyltransferase</fullName>
            <ecNumber evidence="11">2.1.2.2</ecNumber>
        </recommendedName>
        <alternativeName>
            <fullName evidence="11">5'-phosphoribosylglycinamide transformylase</fullName>
        </alternativeName>
        <alternativeName>
            <fullName evidence="11">GAR transformylase</fullName>
            <shortName evidence="11">GART</shortName>
        </alternativeName>
    </domain>
</protein>
<dbReference type="Gene3D" id="3.40.50.170">
    <property type="entry name" value="Formyl transferase, N-terminal domain"/>
    <property type="match status" value="1"/>
</dbReference>
<feature type="binding site" evidence="11">
    <location>
        <begin position="455"/>
        <end position="458"/>
    </location>
    <ligand>
        <name>(6R)-10-formyltetrahydrofolate</name>
        <dbReference type="ChEBI" id="CHEBI:195366"/>
    </ligand>
</feature>
<comment type="similarity">
    <text evidence="11">Belongs to the GART family.</text>
</comment>
<dbReference type="HAMAP" id="MF_00741">
    <property type="entry name" value="AIRS"/>
    <property type="match status" value="1"/>
</dbReference>
<keyword evidence="6 10" id="KW-0547">Nucleotide-binding</keyword>
<accession>A0ABU0SD67</accession>
<keyword evidence="8 10" id="KW-0067">ATP-binding</keyword>
<dbReference type="Pfam" id="PF02769">
    <property type="entry name" value="AIRS_C"/>
    <property type="match status" value="1"/>
</dbReference>
<dbReference type="InterPro" id="IPR004733">
    <property type="entry name" value="PurM_cligase"/>
</dbReference>
<comment type="pathway">
    <text evidence="2 11">Purine metabolism; IMP biosynthesis via de novo pathway; N(2)-formyl-N(1)-(5-phospho-D-ribosyl)glycinamide from N(1)-(5-phospho-D-ribosyl)glycinamide (10-formyl THF route): step 1/1.</text>
</comment>
<evidence type="ECO:0000256" key="7">
    <source>
        <dbReference type="ARBA" id="ARBA00022755"/>
    </source>
</evidence>
<dbReference type="EMBL" id="JAUSZT010000003">
    <property type="protein sequence ID" value="MDQ0998717.1"/>
    <property type="molecule type" value="Genomic_DNA"/>
</dbReference>
<dbReference type="InterPro" id="IPR001555">
    <property type="entry name" value="GART_AS"/>
</dbReference>
<evidence type="ECO:0000256" key="1">
    <source>
        <dbReference type="ARBA" id="ARBA00004686"/>
    </source>
</evidence>
<feature type="domain" description="Formyl transferase N-terminal" evidence="12">
    <location>
        <begin position="367"/>
        <end position="547"/>
    </location>
</feature>
<dbReference type="SUPFAM" id="SSF53328">
    <property type="entry name" value="Formyltransferase"/>
    <property type="match status" value="1"/>
</dbReference>
<organism evidence="15 16">
    <name type="scientific">Phyllobacterium ifriqiyense</name>
    <dbReference type="NCBI Taxonomy" id="314238"/>
    <lineage>
        <taxon>Bacteria</taxon>
        <taxon>Pseudomonadati</taxon>
        <taxon>Pseudomonadota</taxon>
        <taxon>Alphaproteobacteria</taxon>
        <taxon>Hyphomicrobiales</taxon>
        <taxon>Phyllobacteriaceae</taxon>
        <taxon>Phyllobacterium</taxon>
    </lineage>
</organism>
<dbReference type="InterPro" id="IPR010918">
    <property type="entry name" value="PurM-like_C_dom"/>
</dbReference>
<feature type="binding site" evidence="11">
    <location>
        <begin position="377"/>
        <end position="379"/>
    </location>
    <ligand>
        <name>N(1)-(5-phospho-beta-D-ribosyl)glycinamide</name>
        <dbReference type="ChEBI" id="CHEBI:143788"/>
    </ligand>
</feature>
<feature type="binding site" evidence="11">
    <location>
        <position position="472"/>
    </location>
    <ligand>
        <name>(6R)-10-formyltetrahydrofolate</name>
        <dbReference type="ChEBI" id="CHEBI:195366"/>
    </ligand>
</feature>
<name>A0ABU0SD67_9HYPH</name>
<dbReference type="NCBIfam" id="TIGR00639">
    <property type="entry name" value="PurN"/>
    <property type="match status" value="1"/>
</dbReference>